<accession>A0A080ZKT2</accession>
<dbReference type="AlphaFoldDB" id="A0A080ZKT2"/>
<gene>
    <name evidence="3" type="ORF">F444_15785</name>
</gene>
<dbReference type="InterPro" id="IPR010095">
    <property type="entry name" value="Cas12f1-like_TNB"/>
</dbReference>
<dbReference type="GO" id="GO:0003677">
    <property type="term" value="F:DNA binding"/>
    <property type="evidence" value="ECO:0007669"/>
    <property type="project" value="UniProtKB-KW"/>
</dbReference>
<dbReference type="Pfam" id="PF07282">
    <property type="entry name" value="Cas12f1-like_TNB"/>
    <property type="match status" value="1"/>
</dbReference>
<evidence type="ECO:0000259" key="2">
    <source>
        <dbReference type="Pfam" id="PF07282"/>
    </source>
</evidence>
<evidence type="ECO:0000313" key="4">
    <source>
        <dbReference type="Proteomes" id="UP000028582"/>
    </source>
</evidence>
<comment type="caution">
    <text evidence="3">The sequence shown here is derived from an EMBL/GenBank/DDBJ whole genome shotgun (WGS) entry which is preliminary data.</text>
</comment>
<organism evidence="3 4">
    <name type="scientific">Phytophthora nicotianae P1976</name>
    <dbReference type="NCBI Taxonomy" id="1317066"/>
    <lineage>
        <taxon>Eukaryota</taxon>
        <taxon>Sar</taxon>
        <taxon>Stramenopiles</taxon>
        <taxon>Oomycota</taxon>
        <taxon>Peronosporomycetes</taxon>
        <taxon>Peronosporales</taxon>
        <taxon>Peronosporaceae</taxon>
        <taxon>Phytophthora</taxon>
    </lineage>
</organism>
<keyword evidence="1" id="KW-0238">DNA-binding</keyword>
<proteinExistence type="predicted"/>
<evidence type="ECO:0000313" key="3">
    <source>
        <dbReference type="EMBL" id="ETO67243.1"/>
    </source>
</evidence>
<dbReference type="Proteomes" id="UP000028582">
    <property type="component" value="Unassembled WGS sequence"/>
</dbReference>
<reference evidence="3 4" key="1">
    <citation type="submission" date="2013-11" db="EMBL/GenBank/DDBJ databases">
        <title>The Genome Sequence of Phytophthora parasitica P1976.</title>
        <authorList>
            <consortium name="The Broad Institute Genomics Platform"/>
            <person name="Russ C."/>
            <person name="Tyler B."/>
            <person name="Panabieres F."/>
            <person name="Shan W."/>
            <person name="Tripathy S."/>
            <person name="Grunwald N."/>
            <person name="Machado M."/>
            <person name="Johnson C.S."/>
            <person name="Walker B."/>
            <person name="Young S."/>
            <person name="Zeng Q."/>
            <person name="Gargeya S."/>
            <person name="Fitzgerald M."/>
            <person name="Haas B."/>
            <person name="Abouelleil A."/>
            <person name="Allen A.W."/>
            <person name="Alvarado L."/>
            <person name="Arachchi H.M."/>
            <person name="Berlin A.M."/>
            <person name="Chapman S.B."/>
            <person name="Gainer-Dewar J."/>
            <person name="Goldberg J."/>
            <person name="Griggs A."/>
            <person name="Gujja S."/>
            <person name="Hansen M."/>
            <person name="Howarth C."/>
            <person name="Imamovic A."/>
            <person name="Ireland A."/>
            <person name="Larimer J."/>
            <person name="McCowan C."/>
            <person name="Murphy C."/>
            <person name="Pearson M."/>
            <person name="Poon T.W."/>
            <person name="Priest M."/>
            <person name="Roberts A."/>
            <person name="Saif S."/>
            <person name="Shea T."/>
            <person name="Sisk P."/>
            <person name="Sykes S."/>
            <person name="Wortman J."/>
            <person name="Nusbaum C."/>
            <person name="Birren B."/>
        </authorList>
    </citation>
    <scope>NUCLEOTIDE SEQUENCE [LARGE SCALE GENOMIC DNA]</scope>
    <source>
        <strain evidence="3 4">P1976</strain>
    </source>
</reference>
<protein>
    <recommendedName>
        <fullName evidence="2">Cas12f1-like TNB domain-containing protein</fullName>
    </recommendedName>
</protein>
<evidence type="ECO:0000256" key="1">
    <source>
        <dbReference type="ARBA" id="ARBA00023125"/>
    </source>
</evidence>
<dbReference type="OrthoDB" id="116152at2759"/>
<feature type="domain" description="Cas12f1-like TNB" evidence="2">
    <location>
        <begin position="2"/>
        <end position="83"/>
    </location>
</feature>
<dbReference type="EMBL" id="ANJA01002914">
    <property type="protein sequence ID" value="ETO67243.1"/>
    <property type="molecule type" value="Genomic_DNA"/>
</dbReference>
<sequence length="106" mass="12299">MVVSVDEFMTSKLCSQCLQTLLSVQYLVDTKLMKRKKCKGTVLIGNRPELQFTEKKCNGVLRWDHEGCEAYYWDRDVNAAINMLELLESEMLGLGHMELFKRKYTG</sequence>
<name>A0A080ZKT2_PHYNI</name>